<evidence type="ECO:0000313" key="3">
    <source>
        <dbReference type="Proteomes" id="UP000253314"/>
    </source>
</evidence>
<dbReference type="AlphaFoldDB" id="A0A366XS40"/>
<evidence type="ECO:0008006" key="4">
    <source>
        <dbReference type="Google" id="ProtNLM"/>
    </source>
</evidence>
<keyword evidence="3" id="KW-1185">Reference proteome</keyword>
<evidence type="ECO:0000256" key="1">
    <source>
        <dbReference type="SAM" id="Phobius"/>
    </source>
</evidence>
<dbReference type="Proteomes" id="UP000253314">
    <property type="component" value="Unassembled WGS sequence"/>
</dbReference>
<name>A0A366XS40_9BACI</name>
<feature type="transmembrane region" description="Helical" evidence="1">
    <location>
        <begin position="83"/>
        <end position="104"/>
    </location>
</feature>
<gene>
    <name evidence="2" type="ORF">DS031_19250</name>
</gene>
<dbReference type="RefSeq" id="WP_113807725.1">
    <property type="nucleotide sequence ID" value="NZ_QOCW01000027.1"/>
</dbReference>
<evidence type="ECO:0000313" key="2">
    <source>
        <dbReference type="EMBL" id="RBW67945.1"/>
    </source>
</evidence>
<comment type="caution">
    <text evidence="2">The sequence shown here is derived from an EMBL/GenBank/DDBJ whole genome shotgun (WGS) entry which is preliminary data.</text>
</comment>
<dbReference type="OrthoDB" id="1683109at2"/>
<accession>A0A366XS40</accession>
<reference evidence="2 3" key="1">
    <citation type="submission" date="2018-07" db="EMBL/GenBank/DDBJ databases">
        <title>Lottiidibacillus patelloidae gen. nov., sp. nov., isolated from the intestinal tract of a marine limpet and the reclassification of B. taeanensis BH030017T, B. algicola KMM 3737T and B. hwajinpoensis SW-72T as genus Lottiidibacillus.</title>
        <authorList>
            <person name="Liu R."/>
            <person name="Huang Z."/>
        </authorList>
    </citation>
    <scope>NUCLEOTIDE SEQUENCE [LARGE SCALE GENOMIC DNA]</scope>
    <source>
        <strain evidence="2 3">BH030017</strain>
    </source>
</reference>
<keyword evidence="1" id="KW-0472">Membrane</keyword>
<proteinExistence type="predicted"/>
<keyword evidence="1" id="KW-1133">Transmembrane helix</keyword>
<feature type="transmembrane region" description="Helical" evidence="1">
    <location>
        <begin position="57"/>
        <end position="77"/>
    </location>
</feature>
<sequence>MLVIATFENSIFIELAITALQQKGISKENILAAPLDKRTEPRQLFDTIHQADGFSMFDGATILGTCFMLLGAIYGYVLKWGPIIWGIIGALFGILLGFLIKYFMLKRSKMGKKNITSEIVLMIRCGEHQWEAVEKILWENTALGMTRVKNNQRENKVKSESTHQ</sequence>
<protein>
    <recommendedName>
        <fullName evidence="4">DUF1269 domain-containing protein</fullName>
    </recommendedName>
</protein>
<organism evidence="2 3">
    <name type="scientific">Bacillus taeanensis</name>
    <dbReference type="NCBI Taxonomy" id="273032"/>
    <lineage>
        <taxon>Bacteria</taxon>
        <taxon>Bacillati</taxon>
        <taxon>Bacillota</taxon>
        <taxon>Bacilli</taxon>
        <taxon>Bacillales</taxon>
        <taxon>Bacillaceae</taxon>
        <taxon>Bacillus</taxon>
    </lineage>
</organism>
<dbReference type="EMBL" id="QOCW01000027">
    <property type="protein sequence ID" value="RBW67945.1"/>
    <property type="molecule type" value="Genomic_DNA"/>
</dbReference>
<keyword evidence="1" id="KW-0812">Transmembrane</keyword>